<evidence type="ECO:0000313" key="3">
    <source>
        <dbReference type="Proteomes" id="UP000694888"/>
    </source>
</evidence>
<keyword evidence="2" id="KW-0732">Signal</keyword>
<dbReference type="Proteomes" id="UP000694888">
    <property type="component" value="Unplaced"/>
</dbReference>
<feature type="region of interest" description="Disordered" evidence="1">
    <location>
        <begin position="37"/>
        <end position="56"/>
    </location>
</feature>
<dbReference type="GeneID" id="106011870"/>
<feature type="chain" id="PRO_5047394568" evidence="2">
    <location>
        <begin position="19"/>
        <end position="186"/>
    </location>
</feature>
<name>A0ABM1A0N9_APLCA</name>
<feature type="region of interest" description="Disordered" evidence="1">
    <location>
        <begin position="123"/>
        <end position="146"/>
    </location>
</feature>
<keyword evidence="3" id="KW-1185">Reference proteome</keyword>
<proteinExistence type="predicted"/>
<dbReference type="RefSeq" id="XP_012938435.1">
    <property type="nucleotide sequence ID" value="XM_013082981.2"/>
</dbReference>
<feature type="compositionally biased region" description="Basic and acidic residues" evidence="1">
    <location>
        <begin position="123"/>
        <end position="140"/>
    </location>
</feature>
<feature type="compositionally biased region" description="Basic and acidic residues" evidence="1">
    <location>
        <begin position="173"/>
        <end position="186"/>
    </location>
</feature>
<evidence type="ECO:0000256" key="1">
    <source>
        <dbReference type="SAM" id="MobiDB-lite"/>
    </source>
</evidence>
<evidence type="ECO:0000256" key="2">
    <source>
        <dbReference type="SAM" id="SignalP"/>
    </source>
</evidence>
<feature type="signal peptide" evidence="2">
    <location>
        <begin position="1"/>
        <end position="18"/>
    </location>
</feature>
<sequence length="186" mass="20250">MKLVAVFLALVVLGVCSAKSLSNYDLKQVVRALEKKAQEAPQQQGGGGGEGEGPTLDEKIDKLMDMVEFLHIEPFLTMTREALGSLQAVCPPVLYYAARHEEEEEGEKEKVEVSELRRALARLTRGEGEGEGGKGKPEKEGVEEEEDLMWGGVNWPLVHRLCLAMHGGEGEESGGKSGEEGKGREM</sequence>
<protein>
    <submittedName>
        <fullName evidence="4">Uncharacterized protein LOC106011870</fullName>
    </submittedName>
</protein>
<accession>A0ABM1A0N9</accession>
<reference evidence="4" key="1">
    <citation type="submission" date="2025-08" db="UniProtKB">
        <authorList>
            <consortium name="RefSeq"/>
        </authorList>
    </citation>
    <scope>IDENTIFICATION</scope>
</reference>
<organism evidence="3 4">
    <name type="scientific">Aplysia californica</name>
    <name type="common">California sea hare</name>
    <dbReference type="NCBI Taxonomy" id="6500"/>
    <lineage>
        <taxon>Eukaryota</taxon>
        <taxon>Metazoa</taxon>
        <taxon>Spiralia</taxon>
        <taxon>Lophotrochozoa</taxon>
        <taxon>Mollusca</taxon>
        <taxon>Gastropoda</taxon>
        <taxon>Heterobranchia</taxon>
        <taxon>Euthyneura</taxon>
        <taxon>Tectipleura</taxon>
        <taxon>Aplysiida</taxon>
        <taxon>Aplysioidea</taxon>
        <taxon>Aplysiidae</taxon>
        <taxon>Aplysia</taxon>
    </lineage>
</organism>
<feature type="region of interest" description="Disordered" evidence="1">
    <location>
        <begin position="166"/>
        <end position="186"/>
    </location>
</feature>
<evidence type="ECO:0000313" key="4">
    <source>
        <dbReference type="RefSeq" id="XP_012938435.1"/>
    </source>
</evidence>
<gene>
    <name evidence="4" type="primary">LOC106011870</name>
</gene>